<keyword evidence="1" id="KW-0732">Signal</keyword>
<protein>
    <recommendedName>
        <fullName evidence="4">DUF2066 domain-containing protein</fullName>
    </recommendedName>
</protein>
<evidence type="ECO:0008006" key="4">
    <source>
        <dbReference type="Google" id="ProtNLM"/>
    </source>
</evidence>
<dbReference type="EMBL" id="CP030941">
    <property type="protein sequence ID" value="UUP17314.1"/>
    <property type="molecule type" value="Genomic_DNA"/>
</dbReference>
<proteinExistence type="predicted"/>
<dbReference type="Proteomes" id="UP001342418">
    <property type="component" value="Chromosome"/>
</dbReference>
<keyword evidence="3" id="KW-1185">Reference proteome</keyword>
<accession>A0ABY5MH16</accession>
<sequence>MRLFRPLCLRGLLAALFLLCASATGPTSDNPASLYQAVAIVTGTVEPERSRGFAAALEEVLVKVSGDISLAGSSSLAELADKAGDFASSYHYRDRMAGIPVHDEQGTRERPHFLTVNFAPEKIDAVLRGLGREPWTERPVVWLRVEVDNGISSFLLAHDAAFGQGQRAALMEVAKRYGLPIRLPDGVSAAEPMLAGHLTWRPETLDWSSRWRLAAEGKTREWEISATSFDAVFRAALGETVSLLAGRKRK</sequence>
<feature type="chain" id="PRO_5045346623" description="DUF2066 domain-containing protein" evidence="1">
    <location>
        <begin position="24"/>
        <end position="250"/>
    </location>
</feature>
<evidence type="ECO:0000313" key="3">
    <source>
        <dbReference type="Proteomes" id="UP001342418"/>
    </source>
</evidence>
<evidence type="ECO:0000313" key="2">
    <source>
        <dbReference type="EMBL" id="UUP17314.1"/>
    </source>
</evidence>
<reference evidence="2 3" key="1">
    <citation type="submission" date="2018-07" db="EMBL/GenBank/DDBJ databases">
        <title>Genome sequence of Nitratireductor thuwali#1536.</title>
        <authorList>
            <person name="Michoud G."/>
            <person name="Merlino G."/>
            <person name="Sefrji F.O."/>
            <person name="Daffonchio D."/>
        </authorList>
    </citation>
    <scope>NUCLEOTIDE SEQUENCE [LARGE SCALE GENOMIC DNA]</scope>
    <source>
        <strain evidence="3">Nit1536</strain>
    </source>
</reference>
<dbReference type="InterPro" id="IPR018642">
    <property type="entry name" value="DUF2066"/>
</dbReference>
<organism evidence="2 3">
    <name type="scientific">Nitratireductor thuwali</name>
    <dbReference type="NCBI Taxonomy" id="2267699"/>
    <lineage>
        <taxon>Bacteria</taxon>
        <taxon>Pseudomonadati</taxon>
        <taxon>Pseudomonadota</taxon>
        <taxon>Alphaproteobacteria</taxon>
        <taxon>Hyphomicrobiales</taxon>
        <taxon>Phyllobacteriaceae</taxon>
        <taxon>Nitratireductor</taxon>
    </lineage>
</organism>
<dbReference type="RefSeq" id="WP_338529664.1">
    <property type="nucleotide sequence ID" value="NZ_CP030941.1"/>
</dbReference>
<name>A0ABY5MH16_9HYPH</name>
<evidence type="ECO:0000256" key="1">
    <source>
        <dbReference type="SAM" id="SignalP"/>
    </source>
</evidence>
<dbReference type="Pfam" id="PF09839">
    <property type="entry name" value="DUF2066"/>
    <property type="match status" value="1"/>
</dbReference>
<gene>
    <name evidence="2" type="ORF">NTH_01777</name>
</gene>
<feature type="signal peptide" evidence="1">
    <location>
        <begin position="1"/>
        <end position="23"/>
    </location>
</feature>